<evidence type="ECO:0000313" key="2">
    <source>
        <dbReference type="EMBL" id="MBD1426717.1"/>
    </source>
</evidence>
<protein>
    <submittedName>
        <fullName evidence="2">Uncharacterized protein</fullName>
    </submittedName>
</protein>
<keyword evidence="3" id="KW-1185">Reference proteome</keyword>
<dbReference type="Proteomes" id="UP000606494">
    <property type="component" value="Unassembled WGS sequence"/>
</dbReference>
<keyword evidence="1" id="KW-0732">Signal</keyword>
<dbReference type="RefSeq" id="WP_190309853.1">
    <property type="nucleotide sequence ID" value="NZ_JACNYK010000003.1"/>
</dbReference>
<accession>A0ABR7Y602</accession>
<dbReference type="PROSITE" id="PS51257">
    <property type="entry name" value="PROKAR_LIPOPROTEIN"/>
    <property type="match status" value="1"/>
</dbReference>
<evidence type="ECO:0000313" key="3">
    <source>
        <dbReference type="Proteomes" id="UP000606494"/>
    </source>
</evidence>
<name>A0ABR7Y602_9SPHI</name>
<feature type="chain" id="PRO_5046855548" evidence="1">
    <location>
        <begin position="18"/>
        <end position="88"/>
    </location>
</feature>
<organism evidence="2 3">
    <name type="scientific">Sphingobacterium arenae</name>
    <dbReference type="NCBI Taxonomy" id="1280598"/>
    <lineage>
        <taxon>Bacteria</taxon>
        <taxon>Pseudomonadati</taxon>
        <taxon>Bacteroidota</taxon>
        <taxon>Sphingobacteriia</taxon>
        <taxon>Sphingobacteriales</taxon>
        <taxon>Sphingobacteriaceae</taxon>
        <taxon>Sphingobacterium</taxon>
    </lineage>
</organism>
<comment type="caution">
    <text evidence="2">The sequence shown here is derived from an EMBL/GenBank/DDBJ whole genome shotgun (WGS) entry which is preliminary data.</text>
</comment>
<gene>
    <name evidence="2" type="ORF">H8B17_14095</name>
</gene>
<reference evidence="2 3" key="1">
    <citation type="submission" date="2020-08" db="EMBL/GenBank/DDBJ databases">
        <title>Sphingobacterium sp. DN00404 isolated from aquaculture water.</title>
        <authorList>
            <person name="Zhang M."/>
        </authorList>
    </citation>
    <scope>NUCLEOTIDE SEQUENCE [LARGE SCALE GENOMIC DNA]</scope>
    <source>
        <strain evidence="2 3">KCTC 32294</strain>
    </source>
</reference>
<proteinExistence type="predicted"/>
<sequence length="88" mass="9809">MKTKLLSFIALGCIAFAACKKDDSNQSGISEDKILLKNGIEYPRDSVITKLSLYSNIPVDSLIYNDAEKTFYILGFNLEVDPIKYLGL</sequence>
<dbReference type="EMBL" id="JACNYK010000003">
    <property type="protein sequence ID" value="MBD1426717.1"/>
    <property type="molecule type" value="Genomic_DNA"/>
</dbReference>
<evidence type="ECO:0000256" key="1">
    <source>
        <dbReference type="SAM" id="SignalP"/>
    </source>
</evidence>
<feature type="signal peptide" evidence="1">
    <location>
        <begin position="1"/>
        <end position="17"/>
    </location>
</feature>